<dbReference type="PIRSF" id="PIRSF006324">
    <property type="entry name" value="LeuE"/>
    <property type="match status" value="1"/>
</dbReference>
<dbReference type="Pfam" id="PF01810">
    <property type="entry name" value="LysE"/>
    <property type="match status" value="1"/>
</dbReference>
<keyword evidence="8" id="KW-1185">Reference proteome</keyword>
<gene>
    <name evidence="7" type="ORF">ACFQ14_16065</name>
</gene>
<accession>A0ABW3FP45</accession>
<feature type="transmembrane region" description="Helical" evidence="6">
    <location>
        <begin position="43"/>
        <end position="64"/>
    </location>
</feature>
<feature type="transmembrane region" description="Helical" evidence="6">
    <location>
        <begin position="181"/>
        <end position="202"/>
    </location>
</feature>
<name>A0ABW3FP45_9HYPH</name>
<evidence type="ECO:0000256" key="5">
    <source>
        <dbReference type="ARBA" id="ARBA00023136"/>
    </source>
</evidence>
<sequence>MLGIEWPILIAYTLGCIALVAVPGPTVTVIIANSLRSGARAGLLNVAGTQAGLLIMLAVVAFGLDYITTSLAFLFDWLRLIGAAYLVWLGWKLLRSDGSLTQGERKKPNGSFFWQGFLVIWSNPKALLLFGAGIPQVLSLEGSAIAQTLLLGGIFMVVATIIDSLYAFAAGSAGNALTKRNIRTTEVLGGTFMMGGGLWLGLTRNS</sequence>
<feature type="transmembrane region" description="Helical" evidence="6">
    <location>
        <begin position="144"/>
        <end position="169"/>
    </location>
</feature>
<dbReference type="PANTHER" id="PTHR30086">
    <property type="entry name" value="ARGININE EXPORTER PROTEIN ARGO"/>
    <property type="match status" value="1"/>
</dbReference>
<evidence type="ECO:0000256" key="4">
    <source>
        <dbReference type="ARBA" id="ARBA00022989"/>
    </source>
</evidence>
<dbReference type="PANTHER" id="PTHR30086:SF20">
    <property type="entry name" value="ARGININE EXPORTER PROTEIN ARGO-RELATED"/>
    <property type="match status" value="1"/>
</dbReference>
<dbReference type="EMBL" id="JBHTJV010000026">
    <property type="protein sequence ID" value="MFD0917922.1"/>
    <property type="molecule type" value="Genomic_DNA"/>
</dbReference>
<dbReference type="InterPro" id="IPR001123">
    <property type="entry name" value="LeuE-type"/>
</dbReference>
<evidence type="ECO:0000256" key="3">
    <source>
        <dbReference type="ARBA" id="ARBA00022692"/>
    </source>
</evidence>
<evidence type="ECO:0000313" key="7">
    <source>
        <dbReference type="EMBL" id="MFD0917922.1"/>
    </source>
</evidence>
<comment type="caution">
    <text evidence="7">The sequence shown here is derived from an EMBL/GenBank/DDBJ whole genome shotgun (WGS) entry which is preliminary data.</text>
</comment>
<evidence type="ECO:0000256" key="1">
    <source>
        <dbReference type="ARBA" id="ARBA00004651"/>
    </source>
</evidence>
<keyword evidence="5 6" id="KW-0472">Membrane</keyword>
<dbReference type="Proteomes" id="UP001597101">
    <property type="component" value="Unassembled WGS sequence"/>
</dbReference>
<evidence type="ECO:0000256" key="2">
    <source>
        <dbReference type="ARBA" id="ARBA00022475"/>
    </source>
</evidence>
<reference evidence="8" key="1">
    <citation type="journal article" date="2019" name="Int. J. Syst. Evol. Microbiol.">
        <title>The Global Catalogue of Microorganisms (GCM) 10K type strain sequencing project: providing services to taxonomists for standard genome sequencing and annotation.</title>
        <authorList>
            <consortium name="The Broad Institute Genomics Platform"/>
            <consortium name="The Broad Institute Genome Sequencing Center for Infectious Disease"/>
            <person name="Wu L."/>
            <person name="Ma J."/>
        </authorList>
    </citation>
    <scope>NUCLEOTIDE SEQUENCE [LARGE SCALE GENOMIC DNA]</scope>
    <source>
        <strain evidence="8">CCUG 60023</strain>
    </source>
</reference>
<keyword evidence="4 6" id="KW-1133">Transmembrane helix</keyword>
<keyword evidence="3 6" id="KW-0812">Transmembrane</keyword>
<feature type="transmembrane region" description="Helical" evidence="6">
    <location>
        <begin position="6"/>
        <end position="31"/>
    </location>
</feature>
<proteinExistence type="predicted"/>
<evidence type="ECO:0000313" key="8">
    <source>
        <dbReference type="Proteomes" id="UP001597101"/>
    </source>
</evidence>
<dbReference type="RefSeq" id="WP_377213777.1">
    <property type="nucleotide sequence ID" value="NZ_JBHTJV010000026.1"/>
</dbReference>
<feature type="transmembrane region" description="Helical" evidence="6">
    <location>
        <begin position="112"/>
        <end position="132"/>
    </location>
</feature>
<organism evidence="7 8">
    <name type="scientific">Pseudahrensia aquimaris</name>
    <dbReference type="NCBI Taxonomy" id="744461"/>
    <lineage>
        <taxon>Bacteria</taxon>
        <taxon>Pseudomonadati</taxon>
        <taxon>Pseudomonadota</taxon>
        <taxon>Alphaproteobacteria</taxon>
        <taxon>Hyphomicrobiales</taxon>
        <taxon>Ahrensiaceae</taxon>
        <taxon>Pseudahrensia</taxon>
    </lineage>
</organism>
<protein>
    <submittedName>
        <fullName evidence="7">LysE family translocator</fullName>
    </submittedName>
</protein>
<comment type="subcellular location">
    <subcellularLocation>
        <location evidence="1">Cell membrane</location>
        <topology evidence="1">Multi-pass membrane protein</topology>
    </subcellularLocation>
</comment>
<keyword evidence="2" id="KW-1003">Cell membrane</keyword>
<evidence type="ECO:0000256" key="6">
    <source>
        <dbReference type="SAM" id="Phobius"/>
    </source>
</evidence>
<feature type="transmembrane region" description="Helical" evidence="6">
    <location>
        <begin position="70"/>
        <end position="91"/>
    </location>
</feature>